<proteinExistence type="predicted"/>
<evidence type="ECO:0000256" key="2">
    <source>
        <dbReference type="ARBA" id="ARBA00023004"/>
    </source>
</evidence>
<evidence type="ECO:0000259" key="4">
    <source>
        <dbReference type="PROSITE" id="PS51379"/>
    </source>
</evidence>
<dbReference type="InterPro" id="IPR017896">
    <property type="entry name" value="4Fe4S_Fe-S-bd"/>
</dbReference>
<dbReference type="RefSeq" id="WP_230868129.1">
    <property type="nucleotide sequence ID" value="NZ_CP046640.1"/>
</dbReference>
<dbReference type="Proteomes" id="UP000665020">
    <property type="component" value="Chromosome"/>
</dbReference>
<evidence type="ECO:0000313" key="5">
    <source>
        <dbReference type="EMBL" id="QTL99801.1"/>
    </source>
</evidence>
<name>A0A8A7KEF7_9FIRM</name>
<dbReference type="InterPro" id="IPR027417">
    <property type="entry name" value="P-loop_NTPase"/>
</dbReference>
<evidence type="ECO:0000256" key="1">
    <source>
        <dbReference type="ARBA" id="ARBA00022723"/>
    </source>
</evidence>
<dbReference type="Pfam" id="PF00037">
    <property type="entry name" value="Fer4"/>
    <property type="match status" value="2"/>
</dbReference>
<dbReference type="SUPFAM" id="SSF54862">
    <property type="entry name" value="4Fe-4S ferredoxins"/>
    <property type="match status" value="1"/>
</dbReference>
<feature type="domain" description="4Fe-4S ferredoxin-type" evidence="4">
    <location>
        <begin position="88"/>
        <end position="116"/>
    </location>
</feature>
<reference evidence="5" key="1">
    <citation type="submission" date="2019-12" db="EMBL/GenBank/DDBJ databases">
        <authorList>
            <person name="zhang j."/>
            <person name="sun C.M."/>
        </authorList>
    </citation>
    <scope>NUCLEOTIDE SEQUENCE</scope>
    <source>
        <strain evidence="5">NS-1</strain>
    </source>
</reference>
<keyword evidence="1" id="KW-0479">Metal-binding</keyword>
<keyword evidence="2" id="KW-0408">Iron</keyword>
<organism evidence="5 6">
    <name type="scientific">Iocasia fonsfrigidae</name>
    <dbReference type="NCBI Taxonomy" id="2682810"/>
    <lineage>
        <taxon>Bacteria</taxon>
        <taxon>Bacillati</taxon>
        <taxon>Bacillota</taxon>
        <taxon>Clostridia</taxon>
        <taxon>Halanaerobiales</taxon>
        <taxon>Halanaerobiaceae</taxon>
        <taxon>Iocasia</taxon>
    </lineage>
</organism>
<dbReference type="PROSITE" id="PS51379">
    <property type="entry name" value="4FE4S_FER_2"/>
    <property type="match status" value="2"/>
</dbReference>
<dbReference type="InterPro" id="IPR017900">
    <property type="entry name" value="4Fe4S_Fe_S_CS"/>
</dbReference>
<dbReference type="AlphaFoldDB" id="A0A8A7KEF7"/>
<dbReference type="GO" id="GO:0046872">
    <property type="term" value="F:metal ion binding"/>
    <property type="evidence" value="ECO:0007669"/>
    <property type="project" value="UniProtKB-KW"/>
</dbReference>
<keyword evidence="6" id="KW-1185">Reference proteome</keyword>
<evidence type="ECO:0000256" key="3">
    <source>
        <dbReference type="ARBA" id="ARBA00023014"/>
    </source>
</evidence>
<keyword evidence="3" id="KW-0411">Iron-sulfur</keyword>
<gene>
    <name evidence="5" type="ORF">GM661_18490</name>
</gene>
<dbReference type="PANTHER" id="PTHR43063">
    <property type="entry name" value="4FE-4S CLUSTER CONTAINING PARA FAMILY ATPASE PROTEIN"/>
    <property type="match status" value="1"/>
</dbReference>
<sequence>MKITVLSGKGGTGKTTIATNLALSLSNVQLLDADVEEPDSYLFIKPDFADEYQAVNRYVPQIDHDKCDSCRKCVDFCQYNALAIILEKVMVFPEICHSCGGCKIVCPRDAISEEKREIGNIKWDHSDRELDFWQGELNIGEETAVPVIEELKGFMDEEKDVIIDAQPGTTCPTVEAALDSDYCILVTEPTPFGLNDLQMAVDMLKELKKPYGVIINRSEEDYDYLIEDYCRQEGIEILLKIPYDRQIAELYSEGIPFVQELPEWKEEFSKIYQHIKGVVK</sequence>
<dbReference type="KEGG" id="ifn:GM661_18490"/>
<dbReference type="EMBL" id="CP046640">
    <property type="protein sequence ID" value="QTL99801.1"/>
    <property type="molecule type" value="Genomic_DNA"/>
</dbReference>
<dbReference type="Gene3D" id="3.40.50.300">
    <property type="entry name" value="P-loop containing nucleotide triphosphate hydrolases"/>
    <property type="match status" value="1"/>
</dbReference>
<dbReference type="Gene3D" id="3.30.70.20">
    <property type="match status" value="1"/>
</dbReference>
<feature type="domain" description="4Fe-4S ferredoxin-type" evidence="4">
    <location>
        <begin position="58"/>
        <end position="87"/>
    </location>
</feature>
<dbReference type="PROSITE" id="PS00198">
    <property type="entry name" value="4FE4S_FER_1"/>
    <property type="match status" value="1"/>
</dbReference>
<accession>A0A8A7KEF7</accession>
<dbReference type="InterPro" id="IPR002586">
    <property type="entry name" value="CobQ/CobB/MinD/ParA_Nub-bd_dom"/>
</dbReference>
<dbReference type="Pfam" id="PF01656">
    <property type="entry name" value="CbiA"/>
    <property type="match status" value="1"/>
</dbReference>
<dbReference type="PANTHER" id="PTHR43063:SF1">
    <property type="entry name" value="4FE-4S CLUSTER CONTAINING PARA FAMILY ATPASE PROTEIN"/>
    <property type="match status" value="1"/>
</dbReference>
<dbReference type="SUPFAM" id="SSF52540">
    <property type="entry name" value="P-loop containing nucleoside triphosphate hydrolases"/>
    <property type="match status" value="1"/>
</dbReference>
<protein>
    <submittedName>
        <fullName evidence="5">P-loop NTPase</fullName>
    </submittedName>
</protein>
<dbReference type="CDD" id="cd03110">
    <property type="entry name" value="SIMIBI_bact_arch"/>
    <property type="match status" value="1"/>
</dbReference>
<evidence type="ECO:0000313" key="6">
    <source>
        <dbReference type="Proteomes" id="UP000665020"/>
    </source>
</evidence>
<dbReference type="GO" id="GO:0051536">
    <property type="term" value="F:iron-sulfur cluster binding"/>
    <property type="evidence" value="ECO:0007669"/>
    <property type="project" value="UniProtKB-KW"/>
</dbReference>